<feature type="domain" description="MARVEL" evidence="6">
    <location>
        <begin position="4"/>
        <end position="138"/>
    </location>
</feature>
<proteinExistence type="predicted"/>
<feature type="transmembrane region" description="Helical" evidence="5">
    <location>
        <begin position="12"/>
        <end position="28"/>
    </location>
</feature>
<dbReference type="STRING" id="1789683.A0A1X7QXM5"/>
<dbReference type="GO" id="GO:0005886">
    <property type="term" value="C:plasma membrane"/>
    <property type="evidence" value="ECO:0007669"/>
    <property type="project" value="TreeGrafter"/>
</dbReference>
<name>A0A1X7QXM5_9SACH</name>
<keyword evidence="8" id="KW-1185">Reference proteome</keyword>
<dbReference type="InterPro" id="IPR008253">
    <property type="entry name" value="Marvel"/>
</dbReference>
<gene>
    <name evidence="7" type="ORF">KASA_0Q05060G</name>
</gene>
<dbReference type="GO" id="GO:0072659">
    <property type="term" value="P:protein localization to plasma membrane"/>
    <property type="evidence" value="ECO:0007669"/>
    <property type="project" value="TreeGrafter"/>
</dbReference>
<keyword evidence="3 5" id="KW-1133">Transmembrane helix</keyword>
<evidence type="ECO:0000256" key="3">
    <source>
        <dbReference type="ARBA" id="ARBA00022989"/>
    </source>
</evidence>
<dbReference type="AlphaFoldDB" id="A0A1X7QXM5"/>
<dbReference type="InterPro" id="IPR052649">
    <property type="entry name" value="NCE102-like"/>
</dbReference>
<evidence type="ECO:0000256" key="5">
    <source>
        <dbReference type="SAM" id="Phobius"/>
    </source>
</evidence>
<dbReference type="PANTHER" id="PTHR28165">
    <property type="entry name" value="NON-CLASSICAL EXPORT PROTEIN 2-RELATED"/>
    <property type="match status" value="1"/>
</dbReference>
<reference evidence="7 8" key="1">
    <citation type="submission" date="2017-04" db="EMBL/GenBank/DDBJ databases">
        <authorList>
            <person name="Afonso C.L."/>
            <person name="Miller P.J."/>
            <person name="Scott M.A."/>
            <person name="Spackman E."/>
            <person name="Goraichik I."/>
            <person name="Dimitrov K.M."/>
            <person name="Suarez D.L."/>
            <person name="Swayne D.E."/>
        </authorList>
    </citation>
    <scope>NUCLEOTIDE SEQUENCE [LARGE SCALE GENOMIC DNA]</scope>
</reference>
<dbReference type="Proteomes" id="UP000196158">
    <property type="component" value="Unassembled WGS sequence"/>
</dbReference>
<organism evidence="7 8">
    <name type="scientific">Maudiozyma saulgeensis</name>
    <dbReference type="NCBI Taxonomy" id="1789683"/>
    <lineage>
        <taxon>Eukaryota</taxon>
        <taxon>Fungi</taxon>
        <taxon>Dikarya</taxon>
        <taxon>Ascomycota</taxon>
        <taxon>Saccharomycotina</taxon>
        <taxon>Saccharomycetes</taxon>
        <taxon>Saccharomycetales</taxon>
        <taxon>Saccharomycetaceae</taxon>
        <taxon>Maudiozyma</taxon>
    </lineage>
</organism>
<evidence type="ECO:0000313" key="7">
    <source>
        <dbReference type="EMBL" id="SMN18091.1"/>
    </source>
</evidence>
<dbReference type="EMBL" id="FXLY01000002">
    <property type="protein sequence ID" value="SMN18091.1"/>
    <property type="molecule type" value="Genomic_DNA"/>
</dbReference>
<dbReference type="Pfam" id="PF01284">
    <property type="entry name" value="MARVEL"/>
    <property type="match status" value="1"/>
</dbReference>
<feature type="transmembrane region" description="Helical" evidence="5">
    <location>
        <begin position="40"/>
        <end position="62"/>
    </location>
</feature>
<dbReference type="OrthoDB" id="5423111at2759"/>
<comment type="subcellular location">
    <subcellularLocation>
        <location evidence="1">Membrane</location>
        <topology evidence="1">Multi-pass membrane protein</topology>
    </subcellularLocation>
</comment>
<evidence type="ECO:0000259" key="6">
    <source>
        <dbReference type="Pfam" id="PF01284"/>
    </source>
</evidence>
<protein>
    <recommendedName>
        <fullName evidence="6">MARVEL domain-containing protein</fullName>
    </recommendedName>
</protein>
<dbReference type="GO" id="GO:0070941">
    <property type="term" value="P:eisosome assembly"/>
    <property type="evidence" value="ECO:0007669"/>
    <property type="project" value="TreeGrafter"/>
</dbReference>
<keyword evidence="4 5" id="KW-0472">Membrane</keyword>
<keyword evidence="2 5" id="KW-0812">Transmembrane</keyword>
<dbReference type="PANTHER" id="PTHR28165:SF1">
    <property type="entry name" value="NON-CLASSICAL EXPORT PROTEIN 2-RELATED"/>
    <property type="match status" value="1"/>
</dbReference>
<sequence length="184" mass="20411">MLSTTDNLLRILNAMFLIICMAFVSALLNTQNQNSGRVNYCMFTAAFGLTTDSFYGIAANFWEPLTWPLVLVCLDFLNFAFTFSAGTVIAVGIRAHSCKNESYRNGNKIIQGDENRCRITQALVAFLYFSMFIFIVKLTMSIITLMQNGAFSSATSRFYGRRRRNNASAGVPTDMGGVPSISQV</sequence>
<dbReference type="GO" id="GO:0032126">
    <property type="term" value="C:eisosome"/>
    <property type="evidence" value="ECO:0007669"/>
    <property type="project" value="TreeGrafter"/>
</dbReference>
<evidence type="ECO:0000313" key="8">
    <source>
        <dbReference type="Proteomes" id="UP000196158"/>
    </source>
</evidence>
<evidence type="ECO:0000256" key="4">
    <source>
        <dbReference type="ARBA" id="ARBA00023136"/>
    </source>
</evidence>
<feature type="transmembrane region" description="Helical" evidence="5">
    <location>
        <begin position="125"/>
        <end position="146"/>
    </location>
</feature>
<feature type="transmembrane region" description="Helical" evidence="5">
    <location>
        <begin position="68"/>
        <end position="93"/>
    </location>
</feature>
<accession>A0A1X7QXM5</accession>
<evidence type="ECO:0000256" key="2">
    <source>
        <dbReference type="ARBA" id="ARBA00022692"/>
    </source>
</evidence>
<evidence type="ECO:0000256" key="1">
    <source>
        <dbReference type="ARBA" id="ARBA00004141"/>
    </source>
</evidence>